<dbReference type="UniPathway" id="UPA00148">
    <property type="reaction ID" value="UER00238"/>
</dbReference>
<feature type="transmembrane region" description="Helical" evidence="19">
    <location>
        <begin position="138"/>
        <end position="159"/>
    </location>
</feature>
<dbReference type="HAMAP" id="MF_00719">
    <property type="entry name" value="CobS"/>
    <property type="match status" value="1"/>
</dbReference>
<dbReference type="PANTHER" id="PTHR34148:SF1">
    <property type="entry name" value="ADENOSYLCOBINAMIDE-GDP RIBAZOLETRANSFERASE"/>
    <property type="match status" value="1"/>
</dbReference>
<keyword evidence="8 19" id="KW-0169">Cobalamin biosynthesis</keyword>
<dbReference type="EC" id="2.7.8.26" evidence="5 19"/>
<evidence type="ECO:0000256" key="13">
    <source>
        <dbReference type="ARBA" id="ARBA00023136"/>
    </source>
</evidence>
<comment type="function">
    <text evidence="14 19">Joins adenosylcobinamide-GDP and alpha-ribazole to generate adenosylcobalamin (Ado-cobalamin). Also synthesizes adenosylcobalamin 5'-phosphate from adenosylcobinamide-GDP and alpha-ribazole 5'-phosphate.</text>
</comment>
<dbReference type="Pfam" id="PF02654">
    <property type="entry name" value="CobS"/>
    <property type="match status" value="1"/>
</dbReference>
<evidence type="ECO:0000256" key="18">
    <source>
        <dbReference type="ARBA" id="ARBA00049504"/>
    </source>
</evidence>
<sequence length="249" mass="27027">MKRYYENFLLIVQMITRIPVKRSLPCSGEDFRRGSAFFFIIGLIIGGLQYAVYFLLRNILPAFTIAIVIILIDIFITGGFHIDGFGDTCDGFFAAKGKDKIIDIMKDSRIGTFACIGIIMNLLIKFQGYMFISANSSLALLIIAIPMISRASMLLLCYIGKPAKSGGLGNLFINNVTIFTVIINFLICFLAAFLAVGTGKALILLASTIVVTYAFNALCNNKINGITGDSLGAVNEISVLVSLVIATAF</sequence>
<reference evidence="20 21" key="1">
    <citation type="submission" date="2016-11" db="EMBL/GenBank/DDBJ databases">
        <authorList>
            <person name="Jaros S."/>
            <person name="Januszkiewicz K."/>
            <person name="Wedrychowicz H."/>
        </authorList>
    </citation>
    <scope>NUCLEOTIDE SEQUENCE [LARGE SCALE GENOMIC DNA]</scope>
    <source>
        <strain evidence="20 21">DSM 21864</strain>
    </source>
</reference>
<evidence type="ECO:0000256" key="3">
    <source>
        <dbReference type="ARBA" id="ARBA00004663"/>
    </source>
</evidence>
<proteinExistence type="inferred from homology"/>
<evidence type="ECO:0000256" key="17">
    <source>
        <dbReference type="ARBA" id="ARBA00048623"/>
    </source>
</evidence>
<dbReference type="AlphaFoldDB" id="A0A1M6ES60"/>
<feature type="transmembrane region" description="Helical" evidence="19">
    <location>
        <begin position="62"/>
        <end position="82"/>
    </location>
</feature>
<evidence type="ECO:0000256" key="10">
    <source>
        <dbReference type="ARBA" id="ARBA00022692"/>
    </source>
</evidence>
<comment type="subcellular location">
    <subcellularLocation>
        <location evidence="2 19">Cell membrane</location>
        <topology evidence="2 19">Multi-pass membrane protein</topology>
    </subcellularLocation>
</comment>
<evidence type="ECO:0000313" key="21">
    <source>
        <dbReference type="Proteomes" id="UP000184080"/>
    </source>
</evidence>
<dbReference type="GO" id="GO:0008818">
    <property type="term" value="F:cobalamin 5'-phosphate synthase activity"/>
    <property type="evidence" value="ECO:0007669"/>
    <property type="project" value="UniProtKB-UniRule"/>
</dbReference>
<dbReference type="NCBIfam" id="TIGR00317">
    <property type="entry name" value="cobS"/>
    <property type="match status" value="1"/>
</dbReference>
<comment type="cofactor">
    <cofactor evidence="1 19">
        <name>Mg(2+)</name>
        <dbReference type="ChEBI" id="CHEBI:18420"/>
    </cofactor>
</comment>
<keyword evidence="9 19" id="KW-0808">Transferase</keyword>
<accession>A0A1M6ES60</accession>
<evidence type="ECO:0000256" key="15">
    <source>
        <dbReference type="ARBA" id="ARBA00032605"/>
    </source>
</evidence>
<evidence type="ECO:0000256" key="16">
    <source>
        <dbReference type="ARBA" id="ARBA00032853"/>
    </source>
</evidence>
<feature type="transmembrane region" description="Helical" evidence="19">
    <location>
        <begin position="171"/>
        <end position="195"/>
    </location>
</feature>
<comment type="similarity">
    <text evidence="4 19">Belongs to the CobS family.</text>
</comment>
<keyword evidence="21" id="KW-1185">Reference proteome</keyword>
<comment type="pathway">
    <text evidence="3 19">Cofactor biosynthesis; adenosylcobalamin biosynthesis; adenosylcobalamin from cob(II)yrinate a,c-diamide: step 7/7.</text>
</comment>
<keyword evidence="10 19" id="KW-0812">Transmembrane</keyword>
<evidence type="ECO:0000256" key="14">
    <source>
        <dbReference type="ARBA" id="ARBA00025228"/>
    </source>
</evidence>
<dbReference type="Proteomes" id="UP000184080">
    <property type="component" value="Unassembled WGS sequence"/>
</dbReference>
<evidence type="ECO:0000256" key="11">
    <source>
        <dbReference type="ARBA" id="ARBA00022842"/>
    </source>
</evidence>
<evidence type="ECO:0000256" key="19">
    <source>
        <dbReference type="HAMAP-Rule" id="MF_00719"/>
    </source>
</evidence>
<dbReference type="OrthoDB" id="9794626at2"/>
<feature type="transmembrane region" description="Helical" evidence="19">
    <location>
        <begin position="36"/>
        <end position="56"/>
    </location>
</feature>
<feature type="transmembrane region" description="Helical" evidence="19">
    <location>
        <begin position="201"/>
        <end position="219"/>
    </location>
</feature>
<dbReference type="RefSeq" id="WP_073005445.1">
    <property type="nucleotide sequence ID" value="NZ_FQZO01000002.1"/>
</dbReference>
<organism evidence="20 21">
    <name type="scientific">Clostridium amylolyticum</name>
    <dbReference type="NCBI Taxonomy" id="1121298"/>
    <lineage>
        <taxon>Bacteria</taxon>
        <taxon>Bacillati</taxon>
        <taxon>Bacillota</taxon>
        <taxon>Clostridia</taxon>
        <taxon>Eubacteriales</taxon>
        <taxon>Clostridiaceae</taxon>
        <taxon>Clostridium</taxon>
    </lineage>
</organism>
<evidence type="ECO:0000313" key="20">
    <source>
        <dbReference type="EMBL" id="SHI88311.1"/>
    </source>
</evidence>
<evidence type="ECO:0000256" key="12">
    <source>
        <dbReference type="ARBA" id="ARBA00022989"/>
    </source>
</evidence>
<comment type="catalytic activity">
    <reaction evidence="18 19">
        <text>alpha-ribazole 5'-phosphate + adenosylcob(III)inamide-GDP = adenosylcob(III)alamin 5'-phosphate + GMP + H(+)</text>
        <dbReference type="Rhea" id="RHEA:23560"/>
        <dbReference type="ChEBI" id="CHEBI:15378"/>
        <dbReference type="ChEBI" id="CHEBI:57918"/>
        <dbReference type="ChEBI" id="CHEBI:58115"/>
        <dbReference type="ChEBI" id="CHEBI:60487"/>
        <dbReference type="ChEBI" id="CHEBI:60493"/>
        <dbReference type="EC" id="2.7.8.26"/>
    </reaction>
</comment>
<keyword evidence="7 19" id="KW-1003">Cell membrane</keyword>
<dbReference type="GO" id="GO:0051073">
    <property type="term" value="F:adenosylcobinamide-GDP ribazoletransferase activity"/>
    <property type="evidence" value="ECO:0007669"/>
    <property type="project" value="UniProtKB-UniRule"/>
</dbReference>
<comment type="catalytic activity">
    <reaction evidence="17 19">
        <text>alpha-ribazole + adenosylcob(III)inamide-GDP = adenosylcob(III)alamin + GMP + H(+)</text>
        <dbReference type="Rhea" id="RHEA:16049"/>
        <dbReference type="ChEBI" id="CHEBI:10329"/>
        <dbReference type="ChEBI" id="CHEBI:15378"/>
        <dbReference type="ChEBI" id="CHEBI:18408"/>
        <dbReference type="ChEBI" id="CHEBI:58115"/>
        <dbReference type="ChEBI" id="CHEBI:60487"/>
        <dbReference type="EC" id="2.7.8.26"/>
    </reaction>
</comment>
<evidence type="ECO:0000256" key="5">
    <source>
        <dbReference type="ARBA" id="ARBA00013200"/>
    </source>
</evidence>
<dbReference type="STRING" id="1121298.SAMN05444401_1674"/>
<dbReference type="PANTHER" id="PTHR34148">
    <property type="entry name" value="ADENOSYLCOBINAMIDE-GDP RIBAZOLETRANSFERASE"/>
    <property type="match status" value="1"/>
</dbReference>
<feature type="transmembrane region" description="Helical" evidence="19">
    <location>
        <begin position="110"/>
        <end position="132"/>
    </location>
</feature>
<dbReference type="GO" id="GO:0009236">
    <property type="term" value="P:cobalamin biosynthetic process"/>
    <property type="evidence" value="ECO:0007669"/>
    <property type="project" value="UniProtKB-UniRule"/>
</dbReference>
<evidence type="ECO:0000256" key="1">
    <source>
        <dbReference type="ARBA" id="ARBA00001946"/>
    </source>
</evidence>
<evidence type="ECO:0000256" key="7">
    <source>
        <dbReference type="ARBA" id="ARBA00022475"/>
    </source>
</evidence>
<dbReference type="InterPro" id="IPR003805">
    <property type="entry name" value="CobS"/>
</dbReference>
<evidence type="ECO:0000256" key="9">
    <source>
        <dbReference type="ARBA" id="ARBA00022679"/>
    </source>
</evidence>
<keyword evidence="13 19" id="KW-0472">Membrane</keyword>
<evidence type="ECO:0000256" key="6">
    <source>
        <dbReference type="ARBA" id="ARBA00015850"/>
    </source>
</evidence>
<keyword evidence="11 19" id="KW-0460">Magnesium</keyword>
<dbReference type="GO" id="GO:0005886">
    <property type="term" value="C:plasma membrane"/>
    <property type="evidence" value="ECO:0007669"/>
    <property type="project" value="UniProtKB-SubCell"/>
</dbReference>
<evidence type="ECO:0000256" key="8">
    <source>
        <dbReference type="ARBA" id="ARBA00022573"/>
    </source>
</evidence>
<gene>
    <name evidence="19" type="primary">cobS</name>
    <name evidence="20" type="ORF">SAMN05444401_1674</name>
</gene>
<evidence type="ECO:0000256" key="4">
    <source>
        <dbReference type="ARBA" id="ARBA00010561"/>
    </source>
</evidence>
<name>A0A1M6ES60_9CLOT</name>
<protein>
    <recommendedName>
        <fullName evidence="6 19">Adenosylcobinamide-GDP ribazoletransferase</fullName>
        <ecNumber evidence="5 19">2.7.8.26</ecNumber>
    </recommendedName>
    <alternativeName>
        <fullName evidence="16 19">Cobalamin synthase</fullName>
    </alternativeName>
    <alternativeName>
        <fullName evidence="15 19">Cobalamin-5'-phosphate synthase</fullName>
    </alternativeName>
</protein>
<evidence type="ECO:0000256" key="2">
    <source>
        <dbReference type="ARBA" id="ARBA00004651"/>
    </source>
</evidence>
<keyword evidence="12 19" id="KW-1133">Transmembrane helix</keyword>
<dbReference type="EMBL" id="FQZO01000002">
    <property type="protein sequence ID" value="SHI88311.1"/>
    <property type="molecule type" value="Genomic_DNA"/>
</dbReference>